<evidence type="ECO:0008006" key="4">
    <source>
        <dbReference type="Google" id="ProtNLM"/>
    </source>
</evidence>
<keyword evidence="1" id="KW-1133">Transmembrane helix</keyword>
<proteinExistence type="predicted"/>
<organism evidence="2 3">
    <name type="scientific">Pseudonocardia nematodicida</name>
    <dbReference type="NCBI Taxonomy" id="1206997"/>
    <lineage>
        <taxon>Bacteria</taxon>
        <taxon>Bacillati</taxon>
        <taxon>Actinomycetota</taxon>
        <taxon>Actinomycetes</taxon>
        <taxon>Pseudonocardiales</taxon>
        <taxon>Pseudonocardiaceae</taxon>
        <taxon>Pseudonocardia</taxon>
    </lineage>
</organism>
<evidence type="ECO:0000313" key="2">
    <source>
        <dbReference type="EMBL" id="MEQ3552211.1"/>
    </source>
</evidence>
<feature type="transmembrane region" description="Helical" evidence="1">
    <location>
        <begin position="29"/>
        <end position="46"/>
    </location>
</feature>
<name>A0ABV1KCL5_9PSEU</name>
<keyword evidence="1" id="KW-0472">Membrane</keyword>
<protein>
    <recommendedName>
        <fullName evidence="4">TrbC/VIRB2 family protein</fullName>
    </recommendedName>
</protein>
<keyword evidence="3" id="KW-1185">Reference proteome</keyword>
<dbReference type="EMBL" id="JBEDNQ010000006">
    <property type="protein sequence ID" value="MEQ3552211.1"/>
    <property type="molecule type" value="Genomic_DNA"/>
</dbReference>
<reference evidence="2 3" key="1">
    <citation type="submission" date="2024-03" db="EMBL/GenBank/DDBJ databases">
        <title>Draft genome sequence of Pseudonocardia nematodicida JCM 31783.</title>
        <authorList>
            <person name="Butdee W."/>
            <person name="Duangmal K."/>
        </authorList>
    </citation>
    <scope>NUCLEOTIDE SEQUENCE [LARGE SCALE GENOMIC DNA]</scope>
    <source>
        <strain evidence="2 3">JCM 31783</strain>
    </source>
</reference>
<gene>
    <name evidence="2" type="ORF">WIS52_17195</name>
</gene>
<keyword evidence="1" id="KW-0812">Transmembrane</keyword>
<feature type="transmembrane region" description="Helical" evidence="1">
    <location>
        <begin position="58"/>
        <end position="78"/>
    </location>
</feature>
<evidence type="ECO:0000256" key="1">
    <source>
        <dbReference type="SAM" id="Phobius"/>
    </source>
</evidence>
<dbReference type="RefSeq" id="WP_349299271.1">
    <property type="nucleotide sequence ID" value="NZ_JBEDNQ010000006.1"/>
</dbReference>
<comment type="caution">
    <text evidence="2">The sequence shown here is derived from an EMBL/GenBank/DDBJ whole genome shotgun (WGS) entry which is preliminary data.</text>
</comment>
<accession>A0ABV1KCL5</accession>
<dbReference type="Proteomes" id="UP001494902">
    <property type="component" value="Unassembled WGS sequence"/>
</dbReference>
<evidence type="ECO:0000313" key="3">
    <source>
        <dbReference type="Proteomes" id="UP001494902"/>
    </source>
</evidence>
<sequence length="90" mass="9195">MKTSSEAIQLVLAQELTTVNLQAWITNNIVPLILLAIAVILLWIGGRGDNAGVARRSIGLLVGLIALGIAVTGNGPLVGQALANLLVSTG</sequence>